<organism evidence="11 12">
    <name type="scientific">Rhizobium tropici</name>
    <dbReference type="NCBI Taxonomy" id="398"/>
    <lineage>
        <taxon>Bacteria</taxon>
        <taxon>Pseudomonadati</taxon>
        <taxon>Pseudomonadota</taxon>
        <taxon>Alphaproteobacteria</taxon>
        <taxon>Hyphomicrobiales</taxon>
        <taxon>Rhizobiaceae</taxon>
        <taxon>Rhizobium/Agrobacterium group</taxon>
        <taxon>Rhizobium</taxon>
    </lineage>
</organism>
<keyword evidence="5" id="KW-0472">Membrane</keyword>
<feature type="domain" description="Multidrug resistance protein MdtA-like beta-barrel" evidence="9">
    <location>
        <begin position="226"/>
        <end position="307"/>
    </location>
</feature>
<evidence type="ECO:0000259" key="8">
    <source>
        <dbReference type="Pfam" id="PF25917"/>
    </source>
</evidence>
<dbReference type="EMBL" id="JACHBF010000013">
    <property type="protein sequence ID" value="MBB6493849.1"/>
    <property type="molecule type" value="Genomic_DNA"/>
</dbReference>
<reference evidence="11 12" key="1">
    <citation type="submission" date="2020-08" db="EMBL/GenBank/DDBJ databases">
        <title>Genomic Encyclopedia of Type Strains, Phase IV (KMG-V): Genome sequencing to study the core and pangenomes of soil and plant-associated prokaryotes.</title>
        <authorList>
            <person name="Whitman W."/>
        </authorList>
    </citation>
    <scope>NUCLEOTIDE SEQUENCE [LARGE SCALE GENOMIC DNA]</scope>
    <source>
        <strain evidence="11 12">SEMIA 4059</strain>
    </source>
</reference>
<evidence type="ECO:0000259" key="7">
    <source>
        <dbReference type="Pfam" id="PF25876"/>
    </source>
</evidence>
<dbReference type="SUPFAM" id="SSF111369">
    <property type="entry name" value="HlyD-like secretion proteins"/>
    <property type="match status" value="1"/>
</dbReference>
<feature type="domain" description="Multidrug resistance protein MdtA-like alpha-helical hairpin" evidence="7">
    <location>
        <begin position="120"/>
        <end position="188"/>
    </location>
</feature>
<feature type="region of interest" description="Disordered" evidence="6">
    <location>
        <begin position="377"/>
        <end position="398"/>
    </location>
</feature>
<evidence type="ECO:0000256" key="4">
    <source>
        <dbReference type="ARBA" id="ARBA00022519"/>
    </source>
</evidence>
<dbReference type="Gene3D" id="1.10.287.470">
    <property type="entry name" value="Helix hairpin bin"/>
    <property type="match status" value="1"/>
</dbReference>
<dbReference type="Gene3D" id="2.40.420.20">
    <property type="match status" value="1"/>
</dbReference>
<proteinExistence type="inferred from homology"/>
<dbReference type="Proteomes" id="UP000526625">
    <property type="component" value="Unassembled WGS sequence"/>
</dbReference>
<dbReference type="PANTHER" id="PTHR30469:SF36">
    <property type="entry name" value="BLL3903 PROTEIN"/>
    <property type="match status" value="1"/>
</dbReference>
<dbReference type="Pfam" id="PF25876">
    <property type="entry name" value="HH_MFP_RND"/>
    <property type="match status" value="1"/>
</dbReference>
<dbReference type="NCBIfam" id="TIGR01730">
    <property type="entry name" value="RND_mfp"/>
    <property type="match status" value="1"/>
</dbReference>
<keyword evidence="4" id="KW-0997">Cell inner membrane</keyword>
<protein>
    <submittedName>
        <fullName evidence="11">Multidrug efflux system membrane fusion protein</fullName>
    </submittedName>
</protein>
<dbReference type="Pfam" id="PF25917">
    <property type="entry name" value="BSH_RND"/>
    <property type="match status" value="1"/>
</dbReference>
<dbReference type="Gene3D" id="2.40.50.100">
    <property type="match status" value="1"/>
</dbReference>
<evidence type="ECO:0000256" key="1">
    <source>
        <dbReference type="ARBA" id="ARBA00004236"/>
    </source>
</evidence>
<evidence type="ECO:0000256" key="3">
    <source>
        <dbReference type="ARBA" id="ARBA00022475"/>
    </source>
</evidence>
<comment type="subcellular location">
    <subcellularLocation>
        <location evidence="1">Cell membrane</location>
    </subcellularLocation>
</comment>
<evidence type="ECO:0000313" key="11">
    <source>
        <dbReference type="EMBL" id="MBB6493849.1"/>
    </source>
</evidence>
<feature type="domain" description="YknX-like C-terminal permuted SH3-like" evidence="10">
    <location>
        <begin position="313"/>
        <end position="381"/>
    </location>
</feature>
<evidence type="ECO:0000259" key="9">
    <source>
        <dbReference type="Pfam" id="PF25944"/>
    </source>
</evidence>
<gene>
    <name evidence="11" type="ORF">GGD45_004283</name>
</gene>
<dbReference type="InterPro" id="IPR006143">
    <property type="entry name" value="RND_pump_MFP"/>
</dbReference>
<accession>A0ABR6R3W3</accession>
<comment type="caution">
    <text evidence="11">The sequence shown here is derived from an EMBL/GenBank/DDBJ whole genome shotgun (WGS) entry which is preliminary data.</text>
</comment>
<keyword evidence="3" id="KW-1003">Cell membrane</keyword>
<dbReference type="PANTHER" id="PTHR30469">
    <property type="entry name" value="MULTIDRUG RESISTANCE PROTEIN MDTA"/>
    <property type="match status" value="1"/>
</dbReference>
<feature type="domain" description="Multidrug resistance protein MdtA-like barrel-sandwich hybrid" evidence="8">
    <location>
        <begin position="80"/>
        <end position="222"/>
    </location>
</feature>
<keyword evidence="12" id="KW-1185">Reference proteome</keyword>
<dbReference type="RefSeq" id="WP_244441491.1">
    <property type="nucleotide sequence ID" value="NZ_JAADZA010000008.1"/>
</dbReference>
<evidence type="ECO:0000259" key="10">
    <source>
        <dbReference type="Pfam" id="PF25989"/>
    </source>
</evidence>
<name>A0ABR6R3W3_RHITR</name>
<sequence length="398" mass="41677">MRIVITRVNGTADMIKFLVQPLATCCMRSLFAAAVNVIAAPFGTLSATEIPAVPVTAIVAHTETIDRVINGIGTVAPLQSVTVRPRVDGQVVDMPFTEGQMVEKGDVLLRLDDRELLSALASAKAKQAQDEAQLNSARADAQRYVALADKGVASAATLEQKTASSEQYAAAVQYDQAVVENAKTQLGFATVTAPLSGRTGFKQVDVGSVVSASSTTGIVTITQMDPIAVSFVAPGDRFGEIRHALVKGIAEVTLTSTDSSRTLAKGKLTTLDNAVDTATGSIHLKASFDNKAGILWPGLPVATTLTVEKRSGVVVPDKALARGRDGLYAYVVRSDATVEKRAVKTAFVTGARALVTEGIKDGEQVVMDGQSRIGDGAKVSVTPWSGSPIGELTEEARP</sequence>
<dbReference type="InterPro" id="IPR058637">
    <property type="entry name" value="YknX-like_C"/>
</dbReference>
<comment type="similarity">
    <text evidence="2">Belongs to the membrane fusion protein (MFP) (TC 8.A.1) family.</text>
</comment>
<evidence type="ECO:0000256" key="6">
    <source>
        <dbReference type="SAM" id="MobiDB-lite"/>
    </source>
</evidence>
<dbReference type="Pfam" id="PF25989">
    <property type="entry name" value="YknX_C"/>
    <property type="match status" value="1"/>
</dbReference>
<dbReference type="Gene3D" id="2.40.30.170">
    <property type="match status" value="1"/>
</dbReference>
<dbReference type="InterPro" id="IPR058625">
    <property type="entry name" value="MdtA-like_BSH"/>
</dbReference>
<evidence type="ECO:0000256" key="5">
    <source>
        <dbReference type="ARBA" id="ARBA00023136"/>
    </source>
</evidence>
<dbReference type="Pfam" id="PF25944">
    <property type="entry name" value="Beta-barrel_RND"/>
    <property type="match status" value="1"/>
</dbReference>
<evidence type="ECO:0000313" key="12">
    <source>
        <dbReference type="Proteomes" id="UP000526625"/>
    </source>
</evidence>
<dbReference type="InterPro" id="IPR058626">
    <property type="entry name" value="MdtA-like_b-barrel"/>
</dbReference>
<dbReference type="InterPro" id="IPR058624">
    <property type="entry name" value="MdtA-like_HH"/>
</dbReference>
<evidence type="ECO:0000256" key="2">
    <source>
        <dbReference type="ARBA" id="ARBA00009477"/>
    </source>
</evidence>